<evidence type="ECO:0000313" key="4">
    <source>
        <dbReference type="Proteomes" id="UP000553343"/>
    </source>
</evidence>
<keyword evidence="3" id="KW-0808">Transferase</keyword>
<gene>
    <name evidence="3" type="primary">ltrA</name>
    <name evidence="3" type="ORF">HXW94_18555</name>
</gene>
<keyword evidence="4" id="KW-1185">Reference proteome</keyword>
<dbReference type="Proteomes" id="UP000553343">
    <property type="component" value="Unassembled WGS sequence"/>
</dbReference>
<dbReference type="GO" id="GO:0003964">
    <property type="term" value="F:RNA-directed DNA polymerase activity"/>
    <property type="evidence" value="ECO:0007669"/>
    <property type="project" value="UniProtKB-KW"/>
</dbReference>
<dbReference type="Pfam" id="PF08388">
    <property type="entry name" value="GIIM"/>
    <property type="match status" value="1"/>
</dbReference>
<keyword evidence="3" id="KW-0548">Nucleotidyltransferase</keyword>
<name>A0A850T776_9BACT</name>
<dbReference type="InterPro" id="IPR013597">
    <property type="entry name" value="Mat_intron_G2"/>
</dbReference>
<dbReference type="PANTHER" id="PTHR34047">
    <property type="entry name" value="NUCLEAR INTRON MATURASE 1, MITOCHONDRIAL-RELATED"/>
    <property type="match status" value="1"/>
</dbReference>
<dbReference type="AlphaFoldDB" id="A0A850T776"/>
<protein>
    <submittedName>
        <fullName evidence="3">Group II intron reverse transcriptase/maturase</fullName>
        <ecNumber evidence="3">2.7.7.49</ecNumber>
    </submittedName>
</protein>
<dbReference type="EC" id="2.7.7.49" evidence="3"/>
<dbReference type="EMBL" id="JACADJ010000152">
    <property type="protein sequence ID" value="NWH06951.1"/>
    <property type="molecule type" value="Genomic_DNA"/>
</dbReference>
<dbReference type="InterPro" id="IPR043502">
    <property type="entry name" value="DNA/RNA_pol_sf"/>
</dbReference>
<feature type="non-terminal residue" evidence="3">
    <location>
        <position position="422"/>
    </location>
</feature>
<organism evidence="3 4">
    <name type="scientific">Desulfobacter latus</name>
    <dbReference type="NCBI Taxonomy" id="2292"/>
    <lineage>
        <taxon>Bacteria</taxon>
        <taxon>Pseudomonadati</taxon>
        <taxon>Thermodesulfobacteriota</taxon>
        <taxon>Desulfobacteria</taxon>
        <taxon>Desulfobacterales</taxon>
        <taxon>Desulfobacteraceae</taxon>
        <taxon>Desulfobacter</taxon>
    </lineage>
</organism>
<dbReference type="InterPro" id="IPR051083">
    <property type="entry name" value="GrpII_Intron_Splice-Mob/Def"/>
</dbReference>
<dbReference type="NCBIfam" id="TIGR04416">
    <property type="entry name" value="group_II_RT_mat"/>
    <property type="match status" value="1"/>
</dbReference>
<dbReference type="PROSITE" id="PS50878">
    <property type="entry name" value="RT_POL"/>
    <property type="match status" value="1"/>
</dbReference>
<evidence type="ECO:0000259" key="2">
    <source>
        <dbReference type="PROSITE" id="PS50878"/>
    </source>
</evidence>
<feature type="domain" description="Reverse transcriptase" evidence="2">
    <location>
        <begin position="58"/>
        <end position="286"/>
    </location>
</feature>
<comment type="caution">
    <text evidence="3">The sequence shown here is derived from an EMBL/GenBank/DDBJ whole genome shotgun (WGS) entry which is preliminary data.</text>
</comment>
<dbReference type="PANTHER" id="PTHR34047:SF8">
    <property type="entry name" value="PROTEIN YKFC"/>
    <property type="match status" value="1"/>
</dbReference>
<comment type="similarity">
    <text evidence="1">Belongs to the bacterial reverse transcriptase family.</text>
</comment>
<accession>A0A850T776</accession>
<dbReference type="InterPro" id="IPR000477">
    <property type="entry name" value="RT_dom"/>
</dbReference>
<evidence type="ECO:0000256" key="1">
    <source>
        <dbReference type="ARBA" id="ARBA00034120"/>
    </source>
</evidence>
<dbReference type="InterPro" id="IPR030931">
    <property type="entry name" value="Group_II_RT_mat"/>
</dbReference>
<sequence>MRQLDLFVDERSLFEKLCDQANLYAGFAAVKKNGGSPGIDEVTIAEFENRIEEELAQLKKELENWSYKPNPVLRVEIPKPGKGAGVRLLGIPCVRDRVVHATLKLLLEPILDPTFSEHSYGFRPGYSPQKAVEAAKQIVNNGKEYVIDIDLSKFFDRVNHDRLIYLLSGHVTDKRILRLIGMILRSGVMTNGTVQPTEEGTVQGSPLSPLLSNVVLDELDKELERRGLEFCRYADDCNIFVRSPKAANRVMESISKFIEGKLKLKINQEKSRVGRSKDVKFLGMTIINGTVAISAQSMKRAMQKVKELTPRGTHLSYEQTMKRINSWYKGWSGYYLMTQYPSQFAAIEAHIRRRLRARIVDQQKRRRHLYRKLVKRGIAKRSASSTAFSNKGRWATSWTYALHRAYPNRWFINGLGQVIRST</sequence>
<proteinExistence type="inferred from homology"/>
<dbReference type="SUPFAM" id="SSF56672">
    <property type="entry name" value="DNA/RNA polymerases"/>
    <property type="match status" value="1"/>
</dbReference>
<keyword evidence="3" id="KW-0695">RNA-directed DNA polymerase</keyword>
<evidence type="ECO:0000313" key="3">
    <source>
        <dbReference type="EMBL" id="NWH06951.1"/>
    </source>
</evidence>
<dbReference type="Pfam" id="PF00078">
    <property type="entry name" value="RVT_1"/>
    <property type="match status" value="1"/>
</dbReference>
<reference evidence="3 4" key="1">
    <citation type="submission" date="2020-06" db="EMBL/GenBank/DDBJ databases">
        <title>High-quality draft genome of sulfate reducer Desulfobacter latus type strain AcrS2 isolated from marine sediment.</title>
        <authorList>
            <person name="Hoppe M."/>
            <person name="Larsen C.K."/>
            <person name="Marshall I.P.G."/>
            <person name="Schramm A."/>
            <person name="Marietou A.G."/>
        </authorList>
    </citation>
    <scope>NUCLEOTIDE SEQUENCE [LARGE SCALE GENOMIC DNA]</scope>
    <source>
        <strain evidence="3 4">AcRS2</strain>
    </source>
</reference>
<dbReference type="CDD" id="cd01651">
    <property type="entry name" value="RT_G2_intron"/>
    <property type="match status" value="1"/>
</dbReference>